<comment type="function">
    <text evidence="5">Member of a network of 50S ribosomal subunit biogenesis factors which assembles along the 30S-50S interface, preventing incorrect 23S rRNA structures from forming. Promotes peptidyl transferase center (PTC) maturation.</text>
</comment>
<dbReference type="Pfam" id="PF04751">
    <property type="entry name" value="DarP"/>
    <property type="match status" value="1"/>
</dbReference>
<evidence type="ECO:0000313" key="7">
    <source>
        <dbReference type="Proteomes" id="UP001620461"/>
    </source>
</evidence>
<dbReference type="CDD" id="cd16331">
    <property type="entry name" value="YjgA-like"/>
    <property type="match status" value="1"/>
</dbReference>
<protein>
    <recommendedName>
        <fullName evidence="5">Dual-action ribosomal maturation protein DarP</fullName>
    </recommendedName>
    <alternativeName>
        <fullName evidence="5">Large ribosomal subunit assembly factor DarP</fullName>
    </alternativeName>
</protein>
<keyword evidence="2 5" id="KW-0690">Ribosome biogenesis</keyword>
<dbReference type="PANTHER" id="PTHR38101:SF1">
    <property type="entry name" value="UPF0307 PROTEIN YJGA"/>
    <property type="match status" value="1"/>
</dbReference>
<dbReference type="HAMAP" id="MF_00765">
    <property type="entry name" value="DarP"/>
    <property type="match status" value="1"/>
</dbReference>
<dbReference type="EMBL" id="JADIKJ010000002">
    <property type="protein sequence ID" value="MFK2899432.1"/>
    <property type="molecule type" value="Genomic_DNA"/>
</dbReference>
<evidence type="ECO:0000256" key="2">
    <source>
        <dbReference type="ARBA" id="ARBA00022517"/>
    </source>
</evidence>
<organism evidence="6 7">
    <name type="scientific">Dyella jejuensis</name>
    <dbReference type="NCBI Taxonomy" id="1432009"/>
    <lineage>
        <taxon>Bacteria</taxon>
        <taxon>Pseudomonadati</taxon>
        <taxon>Pseudomonadota</taxon>
        <taxon>Gammaproteobacteria</taxon>
        <taxon>Lysobacterales</taxon>
        <taxon>Rhodanobacteraceae</taxon>
        <taxon>Dyella</taxon>
    </lineage>
</organism>
<accession>A0ABW8JEB3</accession>
<proteinExistence type="inferred from homology"/>
<comment type="similarity">
    <text evidence="5">Belongs to the DarP family.</text>
</comment>
<keyword evidence="1 5" id="KW-0963">Cytoplasm</keyword>
<dbReference type="SUPFAM" id="SSF158710">
    <property type="entry name" value="PSPTO4464-like"/>
    <property type="match status" value="1"/>
</dbReference>
<dbReference type="InterPro" id="IPR023153">
    <property type="entry name" value="DarP_sf"/>
</dbReference>
<comment type="caution">
    <text evidence="6">The sequence shown here is derived from an EMBL/GenBank/DDBJ whole genome shotgun (WGS) entry which is preliminary data.</text>
</comment>
<dbReference type="NCBIfam" id="NF003593">
    <property type="entry name" value="PRK05255.1-1"/>
    <property type="match status" value="1"/>
</dbReference>
<dbReference type="PANTHER" id="PTHR38101">
    <property type="entry name" value="UPF0307 PROTEIN YJGA"/>
    <property type="match status" value="1"/>
</dbReference>
<gene>
    <name evidence="5" type="primary">darP</name>
    <name evidence="6" type="ORF">ISP15_03725</name>
</gene>
<dbReference type="Proteomes" id="UP001620461">
    <property type="component" value="Unassembled WGS sequence"/>
</dbReference>
<keyword evidence="3 5" id="KW-0699">rRNA-binding</keyword>
<keyword evidence="7" id="KW-1185">Reference proteome</keyword>
<dbReference type="InterPro" id="IPR006839">
    <property type="entry name" value="DarP"/>
</dbReference>
<reference evidence="6 7" key="1">
    <citation type="submission" date="2020-10" db="EMBL/GenBank/DDBJ databases">
        <title>Phylogeny of dyella-like bacteria.</title>
        <authorList>
            <person name="Fu J."/>
        </authorList>
    </citation>
    <scope>NUCLEOTIDE SEQUENCE [LARGE SCALE GENOMIC DNA]</scope>
    <source>
        <strain evidence="6 7">JP1</strain>
    </source>
</reference>
<evidence type="ECO:0000256" key="4">
    <source>
        <dbReference type="ARBA" id="ARBA00022884"/>
    </source>
</evidence>
<comment type="subcellular location">
    <subcellularLocation>
        <location evidence="5">Cytoplasm</location>
    </subcellularLocation>
    <text evidence="5">Associates with late stage pre-50S ribosomal subunits.</text>
</comment>
<evidence type="ECO:0000313" key="6">
    <source>
        <dbReference type="EMBL" id="MFK2899432.1"/>
    </source>
</evidence>
<evidence type="ECO:0000256" key="3">
    <source>
        <dbReference type="ARBA" id="ARBA00022730"/>
    </source>
</evidence>
<name>A0ABW8JEB3_9GAMM</name>
<evidence type="ECO:0000256" key="1">
    <source>
        <dbReference type="ARBA" id="ARBA00022490"/>
    </source>
</evidence>
<evidence type="ECO:0000256" key="5">
    <source>
        <dbReference type="HAMAP-Rule" id="MF_00765"/>
    </source>
</evidence>
<sequence>MGAARRHVRRNSRAEWRADPALHAGRARARRSRHWSLTEIIVNRTYTDEPDHDYGPTRTQQRRDALAVLAFATQLCELPPSKLARAGLPEDVLREIEQLRRITSHIARKRQLGFLAKVMRRHDDDAFEAARTLLGENRDQQRKETAAMHRLEAWRERLLDHDDAVQALIEQYPSIDRQHLRSLVRQARAERDANKAPRAYREIFQLLKQVSTNPDEDTSSMP</sequence>
<keyword evidence="4 5" id="KW-0694">RNA-binding</keyword>
<dbReference type="Gene3D" id="1.10.60.30">
    <property type="entry name" value="PSPTO4464-like domains"/>
    <property type="match status" value="2"/>
</dbReference>